<comment type="caution">
    <text evidence="3">The sequence shown here is derived from an EMBL/GenBank/DDBJ whole genome shotgun (WGS) entry which is preliminary data.</text>
</comment>
<proteinExistence type="inferred from homology"/>
<dbReference type="PROSITE" id="PS00061">
    <property type="entry name" value="ADH_SHORT"/>
    <property type="match status" value="1"/>
</dbReference>
<comment type="similarity">
    <text evidence="1">Belongs to the short-chain dehydrogenases/reductases (SDR) family.</text>
</comment>
<dbReference type="SUPFAM" id="SSF51735">
    <property type="entry name" value="NAD(P)-binding Rossmann-fold domains"/>
    <property type="match status" value="1"/>
</dbReference>
<dbReference type="InterPro" id="IPR036291">
    <property type="entry name" value="NAD(P)-bd_dom_sf"/>
</dbReference>
<evidence type="ECO:0000313" key="4">
    <source>
        <dbReference type="Proteomes" id="UP001629953"/>
    </source>
</evidence>
<dbReference type="InterPro" id="IPR020904">
    <property type="entry name" value="Sc_DH/Rdtase_CS"/>
</dbReference>
<evidence type="ECO:0000256" key="2">
    <source>
        <dbReference type="ARBA" id="ARBA00023002"/>
    </source>
</evidence>
<dbReference type="InterPro" id="IPR002347">
    <property type="entry name" value="SDR_fam"/>
</dbReference>
<keyword evidence="4" id="KW-1185">Reference proteome</keyword>
<evidence type="ECO:0000313" key="3">
    <source>
        <dbReference type="EMBL" id="MFM2484212.1"/>
    </source>
</evidence>
<dbReference type="NCBIfam" id="NF006509">
    <property type="entry name" value="PRK08945.1"/>
    <property type="match status" value="1"/>
</dbReference>
<sequence length="245" mass="26832">MHFQPQPQAFKDKVILISGASDGLGRCAALHYAQYGADLVLLGRDRRKLEQTLSLIKPFNTQTLAIDFDLAHADQTAYQSLIAHIETLWHRLDGALFSAGILGELVSVIDINIHNFDQVMNINVRSQLLLSQSLLPLLLKASLSSLIFTSSSVGHIGRAGWGSYAISKFAVEGLTQTLADEYHASSLRVNCINPGATRTAMRAQANPQENPLILKTPEDIMPTYLYLMDDSSQSVNGLCLDAQPK</sequence>
<reference evidence="3 4" key="1">
    <citation type="journal article" date="2013" name="Int. J. Syst. Evol. Microbiol.">
        <title>Celerinatantimonas yamalensis sp. nov., a cold-adapted diazotrophic bacterium from a cold permafrost brine.</title>
        <authorList>
            <person name="Shcherbakova V."/>
            <person name="Chuvilskaya N."/>
            <person name="Rivkina E."/>
            <person name="Demidov N."/>
            <person name="Uchaeva V."/>
            <person name="Suetin S."/>
            <person name="Suzina N."/>
            <person name="Gilichinsky D."/>
        </authorList>
    </citation>
    <scope>NUCLEOTIDE SEQUENCE [LARGE SCALE GENOMIC DNA]</scope>
    <source>
        <strain evidence="3 4">C7</strain>
    </source>
</reference>
<dbReference type="EMBL" id="JBEQCT010000001">
    <property type="protein sequence ID" value="MFM2484212.1"/>
    <property type="molecule type" value="Genomic_DNA"/>
</dbReference>
<accession>A0ABW9G414</accession>
<protein>
    <submittedName>
        <fullName evidence="3">YciK family oxidoreductase</fullName>
    </submittedName>
</protein>
<dbReference type="RefSeq" id="WP_408622536.1">
    <property type="nucleotide sequence ID" value="NZ_JBEQCT010000001.1"/>
</dbReference>
<name>A0ABW9G414_9GAMM</name>
<dbReference type="Proteomes" id="UP001629953">
    <property type="component" value="Unassembled WGS sequence"/>
</dbReference>
<dbReference type="Pfam" id="PF00106">
    <property type="entry name" value="adh_short"/>
    <property type="match status" value="1"/>
</dbReference>
<organism evidence="3 4">
    <name type="scientific">Celerinatantimonas yamalensis</name>
    <dbReference type="NCBI Taxonomy" id="559956"/>
    <lineage>
        <taxon>Bacteria</taxon>
        <taxon>Pseudomonadati</taxon>
        <taxon>Pseudomonadota</taxon>
        <taxon>Gammaproteobacteria</taxon>
        <taxon>Celerinatantimonadaceae</taxon>
        <taxon>Celerinatantimonas</taxon>
    </lineage>
</organism>
<evidence type="ECO:0000256" key="1">
    <source>
        <dbReference type="ARBA" id="ARBA00006484"/>
    </source>
</evidence>
<dbReference type="PANTHER" id="PTHR42901">
    <property type="entry name" value="ALCOHOL DEHYDROGENASE"/>
    <property type="match status" value="1"/>
</dbReference>
<dbReference type="PRINTS" id="PR00081">
    <property type="entry name" value="GDHRDH"/>
</dbReference>
<dbReference type="Gene3D" id="3.40.50.720">
    <property type="entry name" value="NAD(P)-binding Rossmann-like Domain"/>
    <property type="match status" value="1"/>
</dbReference>
<gene>
    <name evidence="3" type="ORF">ABUE30_03890</name>
</gene>
<keyword evidence="2" id="KW-0560">Oxidoreductase</keyword>
<dbReference type="PANTHER" id="PTHR42901:SF1">
    <property type="entry name" value="ALCOHOL DEHYDROGENASE"/>
    <property type="match status" value="1"/>
</dbReference>